<reference evidence="2 3" key="1">
    <citation type="submission" date="2019-08" db="EMBL/GenBank/DDBJ databases">
        <authorList>
            <person name="Karlyshev A.V."/>
        </authorList>
    </citation>
    <scope>NUCLEOTIDE SEQUENCE [LARGE SCALE GENOMIC DNA]</scope>
    <source>
        <strain evidence="2 3">Alg18-2.2</strain>
    </source>
</reference>
<dbReference type="EMBL" id="VRTS01000004">
    <property type="protein sequence ID" value="TXK62633.1"/>
    <property type="molecule type" value="Genomic_DNA"/>
</dbReference>
<feature type="chain" id="PRO_5022849523" description="Secreted protein" evidence="1">
    <location>
        <begin position="24"/>
        <end position="165"/>
    </location>
</feature>
<sequence length="165" mass="18228">MRSIPRALLAFFFLLLPLGLAHAQEFSSLEERMSGSEFRAAGLEKLSAEELEALNRWLRTQMGAHGAAGVAAAAPVEPVDTRGLRQGTGFDEDIITSIPGNFRGWSGRGQRIRFANGQVWETVDSTSRLTINVEDPAVRIHSGMLGAWYLSVDGYNTRVRVRRIQ</sequence>
<dbReference type="OrthoDB" id="5966441at2"/>
<keyword evidence="3" id="KW-1185">Reference proteome</keyword>
<dbReference type="AlphaFoldDB" id="A0A5C8KQD4"/>
<accession>A0A5C8KQD4</accession>
<organism evidence="2 3">
    <name type="scientific">Alkalisalibacterium limincola</name>
    <dbReference type="NCBI Taxonomy" id="2699169"/>
    <lineage>
        <taxon>Bacteria</taxon>
        <taxon>Pseudomonadati</taxon>
        <taxon>Pseudomonadota</taxon>
        <taxon>Gammaproteobacteria</taxon>
        <taxon>Lysobacterales</taxon>
        <taxon>Lysobacteraceae</taxon>
        <taxon>Alkalisalibacterium</taxon>
    </lineage>
</organism>
<dbReference type="RefSeq" id="WP_147891556.1">
    <property type="nucleotide sequence ID" value="NZ_VRTS01000004.1"/>
</dbReference>
<proteinExistence type="predicted"/>
<name>A0A5C8KQD4_9GAMM</name>
<evidence type="ECO:0000313" key="2">
    <source>
        <dbReference type="EMBL" id="TXK62633.1"/>
    </source>
</evidence>
<gene>
    <name evidence="2" type="ORF">FU658_07790</name>
</gene>
<dbReference type="Proteomes" id="UP000321248">
    <property type="component" value="Unassembled WGS sequence"/>
</dbReference>
<feature type="signal peptide" evidence="1">
    <location>
        <begin position="1"/>
        <end position="23"/>
    </location>
</feature>
<keyword evidence="1" id="KW-0732">Signal</keyword>
<evidence type="ECO:0000313" key="3">
    <source>
        <dbReference type="Proteomes" id="UP000321248"/>
    </source>
</evidence>
<evidence type="ECO:0008006" key="4">
    <source>
        <dbReference type="Google" id="ProtNLM"/>
    </source>
</evidence>
<evidence type="ECO:0000256" key="1">
    <source>
        <dbReference type="SAM" id="SignalP"/>
    </source>
</evidence>
<comment type="caution">
    <text evidence="2">The sequence shown here is derived from an EMBL/GenBank/DDBJ whole genome shotgun (WGS) entry which is preliminary data.</text>
</comment>
<protein>
    <recommendedName>
        <fullName evidence="4">Secreted protein</fullName>
    </recommendedName>
</protein>